<dbReference type="NCBIfam" id="TIGR00576">
    <property type="entry name" value="dut"/>
    <property type="match status" value="1"/>
</dbReference>
<dbReference type="NCBIfam" id="NF001862">
    <property type="entry name" value="PRK00601.1"/>
    <property type="match status" value="1"/>
</dbReference>
<evidence type="ECO:0000259" key="9">
    <source>
        <dbReference type="Pfam" id="PF00692"/>
    </source>
</evidence>
<dbReference type="EMBL" id="LN829119">
    <property type="protein sequence ID" value="CPR17328.1"/>
    <property type="molecule type" value="Genomic_DNA"/>
</dbReference>
<organism evidence="10 11">
    <name type="scientific">Candidatus Filomicrobium marinum</name>
    <dbReference type="NCBI Taxonomy" id="1608628"/>
    <lineage>
        <taxon>Bacteria</taxon>
        <taxon>Pseudomonadati</taxon>
        <taxon>Pseudomonadota</taxon>
        <taxon>Alphaproteobacteria</taxon>
        <taxon>Hyphomicrobiales</taxon>
        <taxon>Hyphomicrobiaceae</taxon>
        <taxon>Filomicrobium</taxon>
    </lineage>
</organism>
<dbReference type="Proteomes" id="UP000033187">
    <property type="component" value="Chromosome 1"/>
</dbReference>
<dbReference type="HAMAP" id="MF_00116">
    <property type="entry name" value="dUTPase_bact"/>
    <property type="match status" value="1"/>
</dbReference>
<dbReference type="EC" id="3.6.1.23" evidence="7"/>
<dbReference type="KEGG" id="fiy:BN1229_v1_1202"/>
<comment type="caution">
    <text evidence="7">Lacks conserved residue(s) required for the propagation of feature annotation.</text>
</comment>
<feature type="binding site" evidence="7">
    <location>
        <begin position="79"/>
        <end position="81"/>
    </location>
    <ligand>
        <name>substrate</name>
    </ligand>
</feature>
<dbReference type="AlphaFoldDB" id="A0A0D6JCQ4"/>
<comment type="catalytic activity">
    <reaction evidence="6 7">
        <text>dUTP + H2O = dUMP + diphosphate + H(+)</text>
        <dbReference type="Rhea" id="RHEA:10248"/>
        <dbReference type="ChEBI" id="CHEBI:15377"/>
        <dbReference type="ChEBI" id="CHEBI:15378"/>
        <dbReference type="ChEBI" id="CHEBI:33019"/>
        <dbReference type="ChEBI" id="CHEBI:61555"/>
        <dbReference type="ChEBI" id="CHEBI:246422"/>
        <dbReference type="EC" id="3.6.1.23"/>
    </reaction>
</comment>
<dbReference type="Gene3D" id="2.70.40.10">
    <property type="match status" value="1"/>
</dbReference>
<evidence type="ECO:0000256" key="6">
    <source>
        <dbReference type="ARBA" id="ARBA00047686"/>
    </source>
</evidence>
<dbReference type="InterPro" id="IPR008181">
    <property type="entry name" value="dUTPase"/>
</dbReference>
<dbReference type="PANTHER" id="PTHR11241">
    <property type="entry name" value="DEOXYURIDINE 5'-TRIPHOSPHATE NUCLEOTIDOHYDROLASE"/>
    <property type="match status" value="1"/>
</dbReference>
<sequence length="207" mass="21678">MTTRTSLGADGAKVSVLRLAHGKDLPLPAYQSEAAAGLDLIAALEWDHPLTLTPGARALIPTGLVLELPIGFEAQVRPRSGLALRHGVTVLNSPGTIDADYRGEVSVLLANLSGVPFEIRRGERIAQLVIAPVTRVELVEVAELTETERGSGGFGSTGRESARAEPPKAEKPAAPKAKKAATRKSPPKAAKASRSKSKTKKATVNKG</sequence>
<evidence type="ECO:0000313" key="10">
    <source>
        <dbReference type="EMBL" id="CPR17328.1"/>
    </source>
</evidence>
<feature type="region of interest" description="Disordered" evidence="8">
    <location>
        <begin position="147"/>
        <end position="207"/>
    </location>
</feature>
<evidence type="ECO:0000256" key="8">
    <source>
        <dbReference type="SAM" id="MobiDB-lite"/>
    </source>
</evidence>
<comment type="similarity">
    <text evidence="1 7">Belongs to the dUTPase family.</text>
</comment>
<name>A0A0D6JCQ4_9HYPH</name>
<gene>
    <name evidence="7" type="primary">dut</name>
    <name evidence="10" type="ORF">YBN1229_v1_1202</name>
</gene>
<keyword evidence="3 7" id="KW-0378">Hydrolase</keyword>
<protein>
    <recommendedName>
        <fullName evidence="7">Deoxyuridine 5'-triphosphate nucleotidohydrolase</fullName>
        <shortName evidence="7">dUTPase</shortName>
        <ecNumber evidence="7">3.6.1.23</ecNumber>
    </recommendedName>
    <alternativeName>
        <fullName evidence="7">dUTP pyrophosphatase</fullName>
    </alternativeName>
</protein>
<feature type="domain" description="dUTPase-like" evidence="9">
    <location>
        <begin position="25"/>
        <end position="158"/>
    </location>
</feature>
<dbReference type="Pfam" id="PF00692">
    <property type="entry name" value="dUTPase"/>
    <property type="match status" value="1"/>
</dbReference>
<evidence type="ECO:0000256" key="5">
    <source>
        <dbReference type="ARBA" id="ARBA00023080"/>
    </source>
</evidence>
<evidence type="ECO:0000256" key="2">
    <source>
        <dbReference type="ARBA" id="ARBA00022723"/>
    </source>
</evidence>
<dbReference type="GO" id="GO:0046081">
    <property type="term" value="P:dUTP catabolic process"/>
    <property type="evidence" value="ECO:0007669"/>
    <property type="project" value="InterPro"/>
</dbReference>
<dbReference type="UniPathway" id="UPA00610">
    <property type="reaction ID" value="UER00666"/>
</dbReference>
<keyword evidence="4 7" id="KW-0460">Magnesium</keyword>
<accession>A0A0D6JCQ4</accession>
<dbReference type="GO" id="GO:0004170">
    <property type="term" value="F:dUTP diphosphatase activity"/>
    <property type="evidence" value="ECO:0007669"/>
    <property type="project" value="UniProtKB-UniRule"/>
</dbReference>
<comment type="pathway">
    <text evidence="7">Pyrimidine metabolism; dUMP biosynthesis; dUMP from dCTP (dUTP route): step 2/2.</text>
</comment>
<dbReference type="PANTHER" id="PTHR11241:SF0">
    <property type="entry name" value="DEOXYURIDINE 5'-TRIPHOSPHATE NUCLEOTIDOHYDROLASE"/>
    <property type="match status" value="1"/>
</dbReference>
<dbReference type="GO" id="GO:0006226">
    <property type="term" value="P:dUMP biosynthetic process"/>
    <property type="evidence" value="ECO:0007669"/>
    <property type="project" value="UniProtKB-UniRule"/>
</dbReference>
<dbReference type="InterPro" id="IPR036157">
    <property type="entry name" value="dUTPase-like_sf"/>
</dbReference>
<reference evidence="11" key="1">
    <citation type="submission" date="2015-02" db="EMBL/GenBank/DDBJ databases">
        <authorList>
            <person name="Chooi Y.-H."/>
        </authorList>
    </citation>
    <scope>NUCLEOTIDE SEQUENCE [LARGE SCALE GENOMIC DNA]</scope>
    <source>
        <strain evidence="11">strain Y</strain>
    </source>
</reference>
<evidence type="ECO:0000313" key="11">
    <source>
        <dbReference type="Proteomes" id="UP000033187"/>
    </source>
</evidence>
<proteinExistence type="inferred from homology"/>
<evidence type="ECO:0000256" key="4">
    <source>
        <dbReference type="ARBA" id="ARBA00022842"/>
    </source>
</evidence>
<keyword evidence="5 7" id="KW-0546">Nucleotide metabolism</keyword>
<dbReference type="RefSeq" id="WP_046477303.1">
    <property type="nucleotide sequence ID" value="NZ_LN829118.1"/>
</dbReference>
<dbReference type="GO" id="GO:0000287">
    <property type="term" value="F:magnesium ion binding"/>
    <property type="evidence" value="ECO:0007669"/>
    <property type="project" value="UniProtKB-UniRule"/>
</dbReference>
<dbReference type="InterPro" id="IPR033704">
    <property type="entry name" value="dUTPase_trimeric"/>
</dbReference>
<dbReference type="InterPro" id="IPR029054">
    <property type="entry name" value="dUTPase-like"/>
</dbReference>
<evidence type="ECO:0000256" key="3">
    <source>
        <dbReference type="ARBA" id="ARBA00022801"/>
    </source>
</evidence>
<dbReference type="OrthoDB" id="9809956at2"/>
<comment type="function">
    <text evidence="7">This enzyme is involved in nucleotide metabolism: it produces dUMP, the immediate precursor of thymidine nucleotides and it decreases the intracellular concentration of dUTP so that uracil cannot be incorporated into DNA.</text>
</comment>
<feature type="binding site" evidence="7">
    <location>
        <begin position="96"/>
        <end position="98"/>
    </location>
    <ligand>
        <name>substrate</name>
    </ligand>
</feature>
<feature type="compositionally biased region" description="Basic and acidic residues" evidence="8">
    <location>
        <begin position="160"/>
        <end position="173"/>
    </location>
</feature>
<dbReference type="FunFam" id="2.70.40.10:FF:000002">
    <property type="entry name" value="dUTP diphosphatase"/>
    <property type="match status" value="1"/>
</dbReference>
<dbReference type="CDD" id="cd07557">
    <property type="entry name" value="trimeric_dUTPase"/>
    <property type="match status" value="1"/>
</dbReference>
<dbReference type="KEGG" id="fil:BN1229_v1_1204"/>
<evidence type="ECO:0000256" key="7">
    <source>
        <dbReference type="HAMAP-Rule" id="MF_00116"/>
    </source>
</evidence>
<feature type="compositionally biased region" description="Basic residues" evidence="8">
    <location>
        <begin position="176"/>
        <end position="207"/>
    </location>
</feature>
<evidence type="ECO:0000256" key="1">
    <source>
        <dbReference type="ARBA" id="ARBA00006581"/>
    </source>
</evidence>
<dbReference type="SUPFAM" id="SSF51283">
    <property type="entry name" value="dUTPase-like"/>
    <property type="match status" value="1"/>
</dbReference>
<keyword evidence="2 7" id="KW-0479">Metal-binding</keyword>
<keyword evidence="11" id="KW-1185">Reference proteome</keyword>
<comment type="cofactor">
    <cofactor evidence="7">
        <name>Mg(2+)</name>
        <dbReference type="ChEBI" id="CHEBI:18420"/>
    </cofactor>
</comment>
<feature type="binding site" evidence="7">
    <location>
        <position position="92"/>
    </location>
    <ligand>
        <name>substrate</name>
    </ligand>
</feature>